<comment type="caution">
    <text evidence="1">The sequence shown here is derived from an EMBL/GenBank/DDBJ whole genome shotgun (WGS) entry which is preliminary data.</text>
</comment>
<accession>A0AAD4YGA1</accession>
<evidence type="ECO:0000313" key="1">
    <source>
        <dbReference type="EMBL" id="KAI4546984.1"/>
    </source>
</evidence>
<proteinExistence type="predicted"/>
<evidence type="ECO:0000313" key="2">
    <source>
        <dbReference type="Proteomes" id="UP001214576"/>
    </source>
</evidence>
<dbReference type="EMBL" id="JAKZEL010000002">
    <property type="protein sequence ID" value="KAI4546984.1"/>
    <property type="molecule type" value="Genomic_DNA"/>
</dbReference>
<keyword evidence="2" id="KW-1185">Reference proteome</keyword>
<protein>
    <submittedName>
        <fullName evidence="1">Uncharacterized protein</fullName>
    </submittedName>
</protein>
<organism evidence="1 2">
    <name type="scientific">Ovis ammon polii</name>
    <dbReference type="NCBI Taxonomy" id="230172"/>
    <lineage>
        <taxon>Eukaryota</taxon>
        <taxon>Metazoa</taxon>
        <taxon>Chordata</taxon>
        <taxon>Craniata</taxon>
        <taxon>Vertebrata</taxon>
        <taxon>Euteleostomi</taxon>
        <taxon>Mammalia</taxon>
        <taxon>Eutheria</taxon>
        <taxon>Laurasiatheria</taxon>
        <taxon>Artiodactyla</taxon>
        <taxon>Ruminantia</taxon>
        <taxon>Pecora</taxon>
        <taxon>Bovidae</taxon>
        <taxon>Caprinae</taxon>
        <taxon>Ovis</taxon>
    </lineage>
</organism>
<sequence>MPGNLGLGTGGIFSPLAQTQATFIWLSQQELECKRIFNRGSETKGHPAVDWLSKASERRADALRAVPCDPAFHWLWSLPIATATPTYGTEDQEKGEDAKTFGSHCDCDRDETLMPLSLFQHSLDNHSPFPHPPPPPRECHSGCARGKGGVEALLKRARTSSLGLTLKNNDTCKPIAISVSQVRYCGRIVKQTRYWQLISAKRSRLQHDISLRLDPNLLFHQRALRCRLSNRPEDAHGGEGKKT</sequence>
<dbReference type="AlphaFoldDB" id="A0AAD4YGA1"/>
<gene>
    <name evidence="1" type="ORF">MG293_003539</name>
</gene>
<dbReference type="Proteomes" id="UP001214576">
    <property type="component" value="Unassembled WGS sequence"/>
</dbReference>
<name>A0AAD4YGA1_OVIAM</name>
<reference evidence="1" key="1">
    <citation type="submission" date="2022-03" db="EMBL/GenBank/DDBJ databases">
        <title>Genomic analyses of argali, domestic sheep and their hybrids provide insights into chromosomal evolution, heterosis and genetic basis of agronomic traits.</title>
        <authorList>
            <person name="Li M."/>
        </authorList>
    </citation>
    <scope>NUCLEOTIDE SEQUENCE</scope>
    <source>
        <strain evidence="1">CAU-MHL-2022a</strain>
        <tissue evidence="1">Skin</tissue>
    </source>
</reference>